<gene>
    <name evidence="1" type="ORF">RNB18_05480</name>
</gene>
<protein>
    <submittedName>
        <fullName evidence="1">Uncharacterized protein</fullName>
    </submittedName>
</protein>
<dbReference type="RefSeq" id="WP_311712974.1">
    <property type="nucleotide sequence ID" value="NZ_JAVREZ010000001.1"/>
</dbReference>
<keyword evidence="2" id="KW-1185">Reference proteome</keyword>
<dbReference type="Proteomes" id="UP001183824">
    <property type="component" value="Unassembled WGS sequence"/>
</dbReference>
<comment type="caution">
    <text evidence="1">The sequence shown here is derived from an EMBL/GenBank/DDBJ whole genome shotgun (WGS) entry which is preliminary data.</text>
</comment>
<evidence type="ECO:0000313" key="1">
    <source>
        <dbReference type="EMBL" id="MDT0479624.1"/>
    </source>
</evidence>
<sequence length="107" mass="10904">MPAPLDALLTAAETALVDSGNGGPDSVDEVLRGCEAASSLVHGVGWATSLHMRFARTAAEAERFPDSEIGHAATGAAHLASSVLRLEMVVGHSVRKPFGGAVPATET</sequence>
<reference evidence="2" key="1">
    <citation type="submission" date="2023-07" db="EMBL/GenBank/DDBJ databases">
        <title>30 novel species of actinomycetes from the DSMZ collection.</title>
        <authorList>
            <person name="Nouioui I."/>
        </authorList>
    </citation>
    <scope>NUCLEOTIDE SEQUENCE [LARGE SCALE GENOMIC DNA]</scope>
    <source>
        <strain evidence="2">DSM 41640</strain>
    </source>
</reference>
<organism evidence="1 2">
    <name type="scientific">Streptomyces doebereineriae</name>
    <dbReference type="NCBI Taxonomy" id="3075528"/>
    <lineage>
        <taxon>Bacteria</taxon>
        <taxon>Bacillati</taxon>
        <taxon>Actinomycetota</taxon>
        <taxon>Actinomycetes</taxon>
        <taxon>Kitasatosporales</taxon>
        <taxon>Streptomycetaceae</taxon>
        <taxon>Streptomyces</taxon>
    </lineage>
</organism>
<dbReference type="EMBL" id="JAVREZ010000001">
    <property type="protein sequence ID" value="MDT0479624.1"/>
    <property type="molecule type" value="Genomic_DNA"/>
</dbReference>
<proteinExistence type="predicted"/>
<evidence type="ECO:0000313" key="2">
    <source>
        <dbReference type="Proteomes" id="UP001183824"/>
    </source>
</evidence>
<name>A0ABU2V2H3_9ACTN</name>
<accession>A0ABU2V2H3</accession>